<name>A0A8S3VMS4_MYTED</name>
<accession>A0A8S3VMS4</accession>
<keyword evidence="5 6" id="KW-0472">Membrane</keyword>
<comment type="similarity">
    <text evidence="2 6">Belongs to the caveolin family.</text>
</comment>
<protein>
    <recommendedName>
        <fullName evidence="6">Caveolin</fullName>
    </recommendedName>
</protein>
<keyword evidence="3 6" id="KW-1003">Cell membrane</keyword>
<dbReference type="EMBL" id="CAJPWZ010003259">
    <property type="protein sequence ID" value="CAG2254995.1"/>
    <property type="molecule type" value="Genomic_DNA"/>
</dbReference>
<evidence type="ECO:0000256" key="7">
    <source>
        <dbReference type="SAM" id="Phobius"/>
    </source>
</evidence>
<dbReference type="Proteomes" id="UP000683360">
    <property type="component" value="Unassembled WGS sequence"/>
</dbReference>
<gene>
    <name evidence="8" type="ORF">MEDL_66491</name>
</gene>
<dbReference type="AlphaFoldDB" id="A0A8S3VMS4"/>
<proteinExistence type="inferred from homology"/>
<evidence type="ECO:0000256" key="3">
    <source>
        <dbReference type="ARBA" id="ARBA00022475"/>
    </source>
</evidence>
<organism evidence="8 9">
    <name type="scientific">Mytilus edulis</name>
    <name type="common">Blue mussel</name>
    <dbReference type="NCBI Taxonomy" id="6550"/>
    <lineage>
        <taxon>Eukaryota</taxon>
        <taxon>Metazoa</taxon>
        <taxon>Spiralia</taxon>
        <taxon>Lophotrochozoa</taxon>
        <taxon>Mollusca</taxon>
        <taxon>Bivalvia</taxon>
        <taxon>Autobranchia</taxon>
        <taxon>Pteriomorphia</taxon>
        <taxon>Mytilida</taxon>
        <taxon>Mytiloidea</taxon>
        <taxon>Mytilidae</taxon>
        <taxon>Mytilinae</taxon>
        <taxon>Mytilus</taxon>
    </lineage>
</organism>
<dbReference type="GO" id="GO:0060090">
    <property type="term" value="F:molecular adaptor activity"/>
    <property type="evidence" value="ECO:0007669"/>
    <property type="project" value="TreeGrafter"/>
</dbReference>
<dbReference type="Pfam" id="PF01146">
    <property type="entry name" value="Caveolin"/>
    <property type="match status" value="1"/>
</dbReference>
<dbReference type="GO" id="GO:0005901">
    <property type="term" value="C:caveola"/>
    <property type="evidence" value="ECO:0007669"/>
    <property type="project" value="UniProtKB-SubCell"/>
</dbReference>
<feature type="transmembrane region" description="Helical" evidence="7">
    <location>
        <begin position="98"/>
        <end position="124"/>
    </location>
</feature>
<dbReference type="InterPro" id="IPR001612">
    <property type="entry name" value="Caveolin"/>
</dbReference>
<evidence type="ECO:0000256" key="4">
    <source>
        <dbReference type="ARBA" id="ARBA00023034"/>
    </source>
</evidence>
<evidence type="ECO:0000256" key="2">
    <source>
        <dbReference type="ARBA" id="ARBA00010988"/>
    </source>
</evidence>
<keyword evidence="7" id="KW-0812">Transmembrane</keyword>
<dbReference type="GO" id="GO:0000139">
    <property type="term" value="C:Golgi membrane"/>
    <property type="evidence" value="ECO:0007669"/>
    <property type="project" value="UniProtKB-SubCell"/>
</dbReference>
<dbReference type="OrthoDB" id="5917823at2759"/>
<keyword evidence="9" id="KW-1185">Reference proteome</keyword>
<evidence type="ECO:0000256" key="6">
    <source>
        <dbReference type="RuleBase" id="RU000680"/>
    </source>
</evidence>
<dbReference type="GO" id="GO:0070836">
    <property type="term" value="P:caveola assembly"/>
    <property type="evidence" value="ECO:0007669"/>
    <property type="project" value="InterPro"/>
</dbReference>
<dbReference type="PANTHER" id="PTHR10844">
    <property type="entry name" value="CAVEOLIN"/>
    <property type="match status" value="1"/>
</dbReference>
<comment type="function">
    <text evidence="6">May act as a scaffolding protein within caveolar membranes. Interacts directly with G-protein alpha subunits and can functionally regulate their activity.</text>
</comment>
<evidence type="ECO:0000256" key="5">
    <source>
        <dbReference type="ARBA" id="ARBA00023136"/>
    </source>
</evidence>
<sequence length="171" mass="19611">MVHKRNKYKKDFIYRQGSKLLVRENESFDQFSMSQQQQSSGDAMGLDMENRDPNDINNHIKVAFEDILAEVPGAHAIDCVWRNSYRCFEGGKSCCYKFLTAICGICIALYWGCCFACLAFEHIWCVTPSLSAFRVECGAWRKYYSICMDCFCAPCCETMGLCFSNIKVQNK</sequence>
<keyword evidence="4 6" id="KW-0333">Golgi apparatus</keyword>
<comment type="caution">
    <text evidence="8">The sequence shown here is derived from an EMBL/GenBank/DDBJ whole genome shotgun (WGS) entry which is preliminary data.</text>
</comment>
<comment type="subcellular location">
    <subcellularLocation>
        <location evidence="1 6">Cell membrane</location>
        <topology evidence="1 6">Peripheral membrane protein</topology>
    </subcellularLocation>
    <subcellularLocation>
        <location evidence="6">Golgi apparatus membrane</location>
        <topology evidence="6">Peripheral membrane protein</topology>
    </subcellularLocation>
    <subcellularLocation>
        <location evidence="6">Membrane</location>
        <location evidence="6">Caveola</location>
        <topology evidence="6">Peripheral membrane protein</topology>
    </subcellularLocation>
</comment>
<evidence type="ECO:0000313" key="9">
    <source>
        <dbReference type="Proteomes" id="UP000683360"/>
    </source>
</evidence>
<reference evidence="8" key="1">
    <citation type="submission" date="2021-03" db="EMBL/GenBank/DDBJ databases">
        <authorList>
            <person name="Bekaert M."/>
        </authorList>
    </citation>
    <scope>NUCLEOTIDE SEQUENCE</scope>
</reference>
<dbReference type="PANTHER" id="PTHR10844:SF19">
    <property type="entry name" value="CAVEOLIN-2"/>
    <property type="match status" value="1"/>
</dbReference>
<evidence type="ECO:0000313" key="8">
    <source>
        <dbReference type="EMBL" id="CAG2254995.1"/>
    </source>
</evidence>
<keyword evidence="7" id="KW-1133">Transmembrane helix</keyword>
<evidence type="ECO:0000256" key="1">
    <source>
        <dbReference type="ARBA" id="ARBA00004202"/>
    </source>
</evidence>